<dbReference type="AlphaFoldDB" id="A0A8J2ZST6"/>
<feature type="transmembrane region" description="Helical" evidence="1">
    <location>
        <begin position="126"/>
        <end position="147"/>
    </location>
</feature>
<dbReference type="RefSeq" id="WP_188495191.1">
    <property type="nucleotide sequence ID" value="NZ_BMFV01000001.1"/>
</dbReference>
<keyword evidence="3" id="KW-1185">Reference proteome</keyword>
<keyword evidence="1" id="KW-1133">Transmembrane helix</keyword>
<gene>
    <name evidence="2" type="ORF">GCM10007096_02210</name>
</gene>
<feature type="transmembrane region" description="Helical" evidence="1">
    <location>
        <begin position="159"/>
        <end position="180"/>
    </location>
</feature>
<name>A0A8J2ZST6_9BACL</name>
<reference evidence="2" key="1">
    <citation type="journal article" date="2014" name="Int. J. Syst. Evol. Microbiol.">
        <title>Complete genome sequence of Corynebacterium casei LMG S-19264T (=DSM 44701T), isolated from a smear-ripened cheese.</title>
        <authorList>
            <consortium name="US DOE Joint Genome Institute (JGI-PGF)"/>
            <person name="Walter F."/>
            <person name="Albersmeier A."/>
            <person name="Kalinowski J."/>
            <person name="Ruckert C."/>
        </authorList>
    </citation>
    <scope>NUCLEOTIDE SEQUENCE</scope>
    <source>
        <strain evidence="2">CGMCC 1.12777</strain>
    </source>
</reference>
<evidence type="ECO:0000256" key="1">
    <source>
        <dbReference type="SAM" id="Phobius"/>
    </source>
</evidence>
<reference evidence="2" key="2">
    <citation type="submission" date="2020-09" db="EMBL/GenBank/DDBJ databases">
        <authorList>
            <person name="Sun Q."/>
            <person name="Zhou Y."/>
        </authorList>
    </citation>
    <scope>NUCLEOTIDE SEQUENCE</scope>
    <source>
        <strain evidence="2">CGMCC 1.12777</strain>
    </source>
</reference>
<keyword evidence="1" id="KW-0472">Membrane</keyword>
<sequence length="190" mass="22687">MTHSQYWQHIYKQNDQLNSLLADYWNKFSGLGTWQFWLVLSLLVIPLIILWFAVDRRRIFEVFFFGYTIHMLWSYTDTVLSKNNLLIHQYFLFPDMPVALNLTASMIPVCYLLVYQFCTNHKKNFYLFALVLSLIFSIGFASCEKLLGMLDLRNGMNLFYLLLIDYVIVMIAYFATRFLLRIKIQIREDV</sequence>
<comment type="caution">
    <text evidence="2">The sequence shown here is derived from an EMBL/GenBank/DDBJ whole genome shotgun (WGS) entry which is preliminary data.</text>
</comment>
<keyword evidence="1" id="KW-0812">Transmembrane</keyword>
<proteinExistence type="predicted"/>
<dbReference type="EMBL" id="BMFV01000001">
    <property type="protein sequence ID" value="GGH74215.1"/>
    <property type="molecule type" value="Genomic_DNA"/>
</dbReference>
<feature type="transmembrane region" description="Helical" evidence="1">
    <location>
        <begin position="96"/>
        <end position="114"/>
    </location>
</feature>
<accession>A0A8J2ZST6</accession>
<evidence type="ECO:0000313" key="2">
    <source>
        <dbReference type="EMBL" id="GGH74215.1"/>
    </source>
</evidence>
<organism evidence="2 3">
    <name type="scientific">Pullulanibacillus pueri</name>
    <dbReference type="NCBI Taxonomy" id="1437324"/>
    <lineage>
        <taxon>Bacteria</taxon>
        <taxon>Bacillati</taxon>
        <taxon>Bacillota</taxon>
        <taxon>Bacilli</taxon>
        <taxon>Bacillales</taxon>
        <taxon>Sporolactobacillaceae</taxon>
        <taxon>Pullulanibacillus</taxon>
    </lineage>
</organism>
<evidence type="ECO:0000313" key="3">
    <source>
        <dbReference type="Proteomes" id="UP000656813"/>
    </source>
</evidence>
<dbReference type="Proteomes" id="UP000656813">
    <property type="component" value="Unassembled WGS sequence"/>
</dbReference>
<protein>
    <submittedName>
        <fullName evidence="2">Uncharacterized protein</fullName>
    </submittedName>
</protein>
<feature type="transmembrane region" description="Helical" evidence="1">
    <location>
        <begin position="34"/>
        <end position="52"/>
    </location>
</feature>
<feature type="transmembrane region" description="Helical" evidence="1">
    <location>
        <begin position="59"/>
        <end position="76"/>
    </location>
</feature>